<feature type="domain" description="DUF418" evidence="2">
    <location>
        <begin position="28"/>
        <end position="62"/>
    </location>
</feature>
<keyword evidence="1" id="KW-0812">Transmembrane</keyword>
<gene>
    <name evidence="3" type="ORF">GCM10022403_050880</name>
</gene>
<sequence>MTALAAYVLHIPAIRAVGMEEATGPALPALLVFAAAAMLLATVWTRRFCRGPLEYLLHAATRVADRITTTVWAEPNDSARFRNWSSPRAS</sequence>
<dbReference type="EMBL" id="BAABDE010000020">
    <property type="protein sequence ID" value="GAA3810894.1"/>
    <property type="molecule type" value="Genomic_DNA"/>
</dbReference>
<dbReference type="Pfam" id="PF04235">
    <property type="entry name" value="DUF418"/>
    <property type="match status" value="1"/>
</dbReference>
<reference evidence="4" key="1">
    <citation type="journal article" date="2019" name="Int. J. Syst. Evol. Microbiol.">
        <title>The Global Catalogue of Microorganisms (GCM) 10K type strain sequencing project: providing services to taxonomists for standard genome sequencing and annotation.</title>
        <authorList>
            <consortium name="The Broad Institute Genomics Platform"/>
            <consortium name="The Broad Institute Genome Sequencing Center for Infectious Disease"/>
            <person name="Wu L."/>
            <person name="Ma J."/>
        </authorList>
    </citation>
    <scope>NUCLEOTIDE SEQUENCE [LARGE SCALE GENOMIC DNA]</scope>
    <source>
        <strain evidence="4">JCM 17138</strain>
    </source>
</reference>
<feature type="transmembrane region" description="Helical" evidence="1">
    <location>
        <begin position="26"/>
        <end position="44"/>
    </location>
</feature>
<keyword evidence="1" id="KW-1133">Transmembrane helix</keyword>
<keyword evidence="4" id="KW-1185">Reference proteome</keyword>
<dbReference type="Proteomes" id="UP001501009">
    <property type="component" value="Unassembled WGS sequence"/>
</dbReference>
<dbReference type="InterPro" id="IPR007349">
    <property type="entry name" value="DUF418"/>
</dbReference>
<protein>
    <recommendedName>
        <fullName evidence="2">DUF418 domain-containing protein</fullName>
    </recommendedName>
</protein>
<evidence type="ECO:0000256" key="1">
    <source>
        <dbReference type="SAM" id="Phobius"/>
    </source>
</evidence>
<comment type="caution">
    <text evidence="3">The sequence shown here is derived from an EMBL/GenBank/DDBJ whole genome shotgun (WGS) entry which is preliminary data.</text>
</comment>
<dbReference type="RefSeq" id="WP_338059306.1">
    <property type="nucleotide sequence ID" value="NZ_BAABDE010000020.1"/>
</dbReference>
<name>A0ABP7I3D9_9ACTN</name>
<keyword evidence="1" id="KW-0472">Membrane</keyword>
<evidence type="ECO:0000313" key="4">
    <source>
        <dbReference type="Proteomes" id="UP001501009"/>
    </source>
</evidence>
<evidence type="ECO:0000313" key="3">
    <source>
        <dbReference type="EMBL" id="GAA3810894.1"/>
    </source>
</evidence>
<evidence type="ECO:0000259" key="2">
    <source>
        <dbReference type="Pfam" id="PF04235"/>
    </source>
</evidence>
<organism evidence="3 4">
    <name type="scientific">Streptomyces coacervatus</name>
    <dbReference type="NCBI Taxonomy" id="647381"/>
    <lineage>
        <taxon>Bacteria</taxon>
        <taxon>Bacillati</taxon>
        <taxon>Actinomycetota</taxon>
        <taxon>Actinomycetes</taxon>
        <taxon>Kitasatosporales</taxon>
        <taxon>Streptomycetaceae</taxon>
        <taxon>Streptomyces</taxon>
    </lineage>
</organism>
<proteinExistence type="predicted"/>
<accession>A0ABP7I3D9</accession>